<sequence length="122" mass="14002">MYIARMVPVMLSPFPLRSQVSFQHESYSGGASEKLSLELEEQPLARQVFVVQELEIRDRLASSQINKFLYLYSSELLPRRAHSNMVRTGCPIEAGAFSGGNWTPLFLLLKTFRFSSQKFLHF</sequence>
<evidence type="ECO:0000256" key="6">
    <source>
        <dbReference type="ARBA" id="ARBA00023055"/>
    </source>
</evidence>
<name>A0A2D4JPN0_MICLE</name>
<dbReference type="GO" id="GO:0000045">
    <property type="term" value="P:autophagosome assembly"/>
    <property type="evidence" value="ECO:0007669"/>
    <property type="project" value="TreeGrafter"/>
</dbReference>
<keyword evidence="7" id="KW-0472">Membrane</keyword>
<keyword evidence="4" id="KW-0813">Transport</keyword>
<protein>
    <submittedName>
        <fullName evidence="10">Uncharacterized protein</fullName>
    </submittedName>
</protein>
<dbReference type="GO" id="GO:0061723">
    <property type="term" value="P:glycophagy"/>
    <property type="evidence" value="ECO:0007669"/>
    <property type="project" value="TreeGrafter"/>
</dbReference>
<dbReference type="GO" id="GO:0032266">
    <property type="term" value="F:phosphatidylinositol-3-phosphate binding"/>
    <property type="evidence" value="ECO:0007669"/>
    <property type="project" value="TreeGrafter"/>
</dbReference>
<reference evidence="10" key="1">
    <citation type="submission" date="2017-07" db="EMBL/GenBank/DDBJ databases">
        <authorList>
            <person name="Mikheyev A."/>
            <person name="Grau M."/>
        </authorList>
    </citation>
    <scope>NUCLEOTIDE SEQUENCE</scope>
    <source>
        <tissue evidence="10">Venom_gland</tissue>
    </source>
</reference>
<dbReference type="GO" id="GO:0005789">
    <property type="term" value="C:endoplasmic reticulum membrane"/>
    <property type="evidence" value="ECO:0007669"/>
    <property type="project" value="UniProtKB-SubCell"/>
</dbReference>
<dbReference type="GO" id="GO:0034045">
    <property type="term" value="C:phagophore assembly site membrane"/>
    <property type="evidence" value="ECO:0007669"/>
    <property type="project" value="UniProtKB-SubCell"/>
</dbReference>
<dbReference type="GO" id="GO:0043495">
    <property type="term" value="F:protein-membrane adaptor activity"/>
    <property type="evidence" value="ECO:0007669"/>
    <property type="project" value="TreeGrafter"/>
</dbReference>
<proteinExistence type="inferred from homology"/>
<evidence type="ECO:0000256" key="3">
    <source>
        <dbReference type="ARBA" id="ARBA00009714"/>
    </source>
</evidence>
<evidence type="ECO:0000256" key="7">
    <source>
        <dbReference type="ARBA" id="ARBA00023136"/>
    </source>
</evidence>
<evidence type="ECO:0000256" key="1">
    <source>
        <dbReference type="ARBA" id="ARBA00004406"/>
    </source>
</evidence>
<dbReference type="GO" id="GO:0034727">
    <property type="term" value="P:piecemeal microautophagy of the nucleus"/>
    <property type="evidence" value="ECO:0007669"/>
    <property type="project" value="TreeGrafter"/>
</dbReference>
<reference evidence="10" key="2">
    <citation type="submission" date="2017-11" db="EMBL/GenBank/DDBJ databases">
        <title>Coralsnake Venomics: Analyses of Venom Gland Transcriptomes and Proteomes of Six Brazilian Taxa.</title>
        <authorList>
            <person name="Aird S.D."/>
            <person name="Jorge da Silva N."/>
            <person name="Qiu L."/>
            <person name="Villar-Briones A."/>
            <person name="Aparecida-Saddi V."/>
            <person name="Campos-Telles M.P."/>
            <person name="Grau M."/>
            <person name="Mikheyev A.S."/>
        </authorList>
    </citation>
    <scope>NUCLEOTIDE SEQUENCE</scope>
    <source>
        <tissue evidence="10">Venom_gland</tissue>
    </source>
</reference>
<evidence type="ECO:0000256" key="5">
    <source>
        <dbReference type="ARBA" id="ARBA00022824"/>
    </source>
</evidence>
<evidence type="ECO:0000313" key="10">
    <source>
        <dbReference type="EMBL" id="LAA98435.1"/>
    </source>
</evidence>
<accession>A0A2D4JPN0</accession>
<dbReference type="GO" id="GO:0006869">
    <property type="term" value="P:lipid transport"/>
    <property type="evidence" value="ECO:0007669"/>
    <property type="project" value="UniProtKB-KW"/>
</dbReference>
<dbReference type="AlphaFoldDB" id="A0A2D4JPN0"/>
<comment type="catalytic activity">
    <reaction evidence="9">
        <text>a 1,2-diacyl-sn-glycero-3-phosphoethanolamine(in) = a 1,2-diacyl-sn-glycero-3-phosphoethanolamine(out)</text>
        <dbReference type="Rhea" id="RHEA:38895"/>
        <dbReference type="ChEBI" id="CHEBI:64612"/>
    </reaction>
</comment>
<dbReference type="PANTHER" id="PTHR13190">
    <property type="entry name" value="AUTOPHAGY-RELATED 2, ISOFORM A"/>
    <property type="match status" value="1"/>
</dbReference>
<evidence type="ECO:0000256" key="4">
    <source>
        <dbReference type="ARBA" id="ARBA00022448"/>
    </source>
</evidence>
<organism evidence="10">
    <name type="scientific">Micrurus lemniscatus lemniscatus</name>
    <dbReference type="NCBI Taxonomy" id="129467"/>
    <lineage>
        <taxon>Eukaryota</taxon>
        <taxon>Metazoa</taxon>
        <taxon>Chordata</taxon>
        <taxon>Craniata</taxon>
        <taxon>Vertebrata</taxon>
        <taxon>Euteleostomi</taxon>
        <taxon>Lepidosauria</taxon>
        <taxon>Squamata</taxon>
        <taxon>Bifurcata</taxon>
        <taxon>Unidentata</taxon>
        <taxon>Episquamata</taxon>
        <taxon>Toxicofera</taxon>
        <taxon>Serpentes</taxon>
        <taxon>Colubroidea</taxon>
        <taxon>Elapidae</taxon>
        <taxon>Elapinae</taxon>
        <taxon>Micrurus</taxon>
    </lineage>
</organism>
<evidence type="ECO:0000256" key="9">
    <source>
        <dbReference type="ARBA" id="ARBA00024615"/>
    </source>
</evidence>
<evidence type="ECO:0000256" key="2">
    <source>
        <dbReference type="ARBA" id="ARBA00004623"/>
    </source>
</evidence>
<evidence type="ECO:0000256" key="8">
    <source>
        <dbReference type="ARBA" id="ARBA00024479"/>
    </source>
</evidence>
<keyword evidence="5" id="KW-0256">Endoplasmic reticulum</keyword>
<keyword evidence="6" id="KW-0445">Lipid transport</keyword>
<dbReference type="EMBL" id="IACK01233972">
    <property type="protein sequence ID" value="LAA98435.1"/>
    <property type="molecule type" value="Transcribed_RNA"/>
</dbReference>
<dbReference type="InterPro" id="IPR026849">
    <property type="entry name" value="ATG2"/>
</dbReference>
<dbReference type="GO" id="GO:0061709">
    <property type="term" value="P:reticulophagy"/>
    <property type="evidence" value="ECO:0007669"/>
    <property type="project" value="TreeGrafter"/>
</dbReference>
<dbReference type="GO" id="GO:0000422">
    <property type="term" value="P:autophagy of mitochondrion"/>
    <property type="evidence" value="ECO:0007669"/>
    <property type="project" value="TreeGrafter"/>
</dbReference>
<comment type="similarity">
    <text evidence="3">Belongs to the ATG2 family.</text>
</comment>
<dbReference type="GO" id="GO:0061908">
    <property type="term" value="C:phagophore"/>
    <property type="evidence" value="ECO:0007669"/>
    <property type="project" value="TreeGrafter"/>
</dbReference>
<comment type="catalytic activity">
    <reaction evidence="8">
        <text>a 1,2-diacyl-sn-glycero-3-phospho-L-serine(in) = a 1,2-diacyl-sn-glycero-3-phospho-L-serine(out)</text>
        <dbReference type="Rhea" id="RHEA:38663"/>
        <dbReference type="ChEBI" id="CHEBI:57262"/>
    </reaction>
</comment>
<dbReference type="PANTHER" id="PTHR13190:SF21">
    <property type="entry name" value="AUTOPHAGY-RELATED PROTEIN 2 HOMOLOG A"/>
    <property type="match status" value="1"/>
</dbReference>
<comment type="subcellular location">
    <subcellularLocation>
        <location evidence="1">Endoplasmic reticulum membrane</location>
        <topology evidence="1">Peripheral membrane protein</topology>
    </subcellularLocation>
    <subcellularLocation>
        <location evidence="2">Preautophagosomal structure membrane</location>
        <topology evidence="2">Peripheral membrane protein</topology>
    </subcellularLocation>
</comment>